<dbReference type="InterPro" id="IPR018060">
    <property type="entry name" value="HTH_AraC"/>
</dbReference>
<evidence type="ECO:0000256" key="2">
    <source>
        <dbReference type="ARBA" id="ARBA00018672"/>
    </source>
</evidence>
<evidence type="ECO:0000259" key="12">
    <source>
        <dbReference type="PROSITE" id="PS50110"/>
    </source>
</evidence>
<evidence type="ECO:0000256" key="7">
    <source>
        <dbReference type="ARBA" id="ARBA00023125"/>
    </source>
</evidence>
<sequence>MKKILICEDEVIIRQGIGRILEGSMAAWNCGRPASGEEGYRLMAVWNPDLVITDIRMPVMDGLAMMEKAIATGITTRFIVISAYRDFEYARTAIRCGVKDYIVKPINRFELADCVKRLLGSEEAEAGVEEKQEPAEDGGSIGRAIQYIENNFYRNISLEEVSQSVHMNTAYFSTMFKKQTGRKYIDYLTDLRMEKARNLLENTDLKIGNIAMMVGYSSTKHFTRVYKEKYGVTPGSSR</sequence>
<evidence type="ECO:0000256" key="4">
    <source>
        <dbReference type="ARBA" id="ARBA00022553"/>
    </source>
</evidence>
<reference evidence="13 14" key="1">
    <citation type="submission" date="2011-08" db="EMBL/GenBank/DDBJ databases">
        <title>The Genome Sequence of Clostridium hathewayi WAL-18680.</title>
        <authorList>
            <consortium name="The Broad Institute Genome Sequencing Platform"/>
            <person name="Earl A."/>
            <person name="Ward D."/>
            <person name="Feldgarden M."/>
            <person name="Gevers D."/>
            <person name="Finegold S.M."/>
            <person name="Summanen P.H."/>
            <person name="Molitoris D.R."/>
            <person name="Song M."/>
            <person name="Daigneault M."/>
            <person name="Allen-Vercoe E."/>
            <person name="Young S.K."/>
            <person name="Zeng Q."/>
            <person name="Gargeya S."/>
            <person name="Fitzgerald M."/>
            <person name="Haas B."/>
            <person name="Abouelleil A."/>
            <person name="Alvarado L."/>
            <person name="Arachchi H.M."/>
            <person name="Berlin A."/>
            <person name="Brown A."/>
            <person name="Chapman S.B."/>
            <person name="Chen Z."/>
            <person name="Dunbar C."/>
            <person name="Freedman E."/>
            <person name="Gearin G."/>
            <person name="Gellesch M."/>
            <person name="Goldberg J."/>
            <person name="Griggs A."/>
            <person name="Gujja S."/>
            <person name="Heiman D."/>
            <person name="Howarth C."/>
            <person name="Larson L."/>
            <person name="Lui A."/>
            <person name="MacDonald P.J.P."/>
            <person name="Montmayeur A."/>
            <person name="Murphy C."/>
            <person name="Neiman D."/>
            <person name="Pearson M."/>
            <person name="Priest M."/>
            <person name="Roberts A."/>
            <person name="Saif S."/>
            <person name="Shea T."/>
            <person name="Shenoy N."/>
            <person name="Sisk P."/>
            <person name="Stolte C."/>
            <person name="Sykes S."/>
            <person name="Wortman J."/>
            <person name="Nusbaum C."/>
            <person name="Birren B."/>
        </authorList>
    </citation>
    <scope>NUCLEOTIDE SEQUENCE [LARGE SCALE GENOMIC DNA]</scope>
    <source>
        <strain evidence="13 14">WAL-18680</strain>
    </source>
</reference>
<dbReference type="GO" id="GO:0000160">
    <property type="term" value="P:phosphorelay signal transduction system"/>
    <property type="evidence" value="ECO:0007669"/>
    <property type="project" value="UniProtKB-KW"/>
</dbReference>
<dbReference type="SUPFAM" id="SSF52172">
    <property type="entry name" value="CheY-like"/>
    <property type="match status" value="1"/>
</dbReference>
<evidence type="ECO:0000313" key="13">
    <source>
        <dbReference type="EMBL" id="EHI58426.1"/>
    </source>
</evidence>
<comment type="subcellular location">
    <subcellularLocation>
        <location evidence="1">Cytoplasm</location>
    </subcellularLocation>
</comment>
<keyword evidence="5" id="KW-0902">Two-component regulatory system</keyword>
<proteinExistence type="predicted"/>
<accession>G5IJC4</accession>
<dbReference type="InterPro" id="IPR001789">
    <property type="entry name" value="Sig_transdc_resp-reg_receiver"/>
</dbReference>
<dbReference type="GO" id="GO:0043565">
    <property type="term" value="F:sequence-specific DNA binding"/>
    <property type="evidence" value="ECO:0007669"/>
    <property type="project" value="InterPro"/>
</dbReference>
<evidence type="ECO:0000256" key="8">
    <source>
        <dbReference type="ARBA" id="ARBA00023163"/>
    </source>
</evidence>
<dbReference type="PROSITE" id="PS00041">
    <property type="entry name" value="HTH_ARAC_FAMILY_1"/>
    <property type="match status" value="1"/>
</dbReference>
<dbReference type="Pfam" id="PF00072">
    <property type="entry name" value="Response_reg"/>
    <property type="match status" value="1"/>
</dbReference>
<organism evidence="13 14">
    <name type="scientific">Hungatella hathewayi WAL-18680</name>
    <dbReference type="NCBI Taxonomy" id="742737"/>
    <lineage>
        <taxon>Bacteria</taxon>
        <taxon>Bacillati</taxon>
        <taxon>Bacillota</taxon>
        <taxon>Clostridia</taxon>
        <taxon>Lachnospirales</taxon>
        <taxon>Lachnospiraceae</taxon>
        <taxon>Hungatella</taxon>
    </lineage>
</organism>
<dbReference type="RefSeq" id="WP_006781593.1">
    <property type="nucleotide sequence ID" value="NZ_JH379028.1"/>
</dbReference>
<dbReference type="PANTHER" id="PTHR42713:SF3">
    <property type="entry name" value="TRANSCRIPTIONAL REGULATORY PROTEIN HPTR"/>
    <property type="match status" value="1"/>
</dbReference>
<dbReference type="Gene3D" id="1.10.10.60">
    <property type="entry name" value="Homeodomain-like"/>
    <property type="match status" value="2"/>
</dbReference>
<dbReference type="HOGENOM" id="CLU_000445_5_1_9"/>
<dbReference type="EMBL" id="ADLN01000099">
    <property type="protein sequence ID" value="EHI58426.1"/>
    <property type="molecule type" value="Genomic_DNA"/>
</dbReference>
<evidence type="ECO:0000256" key="9">
    <source>
        <dbReference type="ARBA" id="ARBA00024867"/>
    </source>
</evidence>
<dbReference type="PANTHER" id="PTHR42713">
    <property type="entry name" value="HISTIDINE KINASE-RELATED"/>
    <property type="match status" value="1"/>
</dbReference>
<name>G5IJC4_9FIRM</name>
<keyword evidence="6" id="KW-0805">Transcription regulation</keyword>
<dbReference type="CDD" id="cd17536">
    <property type="entry name" value="REC_YesN-like"/>
    <property type="match status" value="1"/>
</dbReference>
<dbReference type="GO" id="GO:0005737">
    <property type="term" value="C:cytoplasm"/>
    <property type="evidence" value="ECO:0007669"/>
    <property type="project" value="UniProtKB-SubCell"/>
</dbReference>
<keyword evidence="7" id="KW-0238">DNA-binding</keyword>
<keyword evidence="8" id="KW-0804">Transcription</keyword>
<gene>
    <name evidence="13" type="ORF">HMPREF9473_03602</name>
</gene>
<dbReference type="InterPro" id="IPR020449">
    <property type="entry name" value="Tscrpt_reg_AraC-type_HTH"/>
</dbReference>
<feature type="modified residue" description="4-aspartylphosphate" evidence="10">
    <location>
        <position position="54"/>
    </location>
</feature>
<dbReference type="PATRIC" id="fig|742737.3.peg.3582"/>
<keyword evidence="14" id="KW-1185">Reference proteome</keyword>
<evidence type="ECO:0000259" key="11">
    <source>
        <dbReference type="PROSITE" id="PS01124"/>
    </source>
</evidence>
<evidence type="ECO:0000256" key="5">
    <source>
        <dbReference type="ARBA" id="ARBA00023012"/>
    </source>
</evidence>
<dbReference type="Gene3D" id="3.40.50.2300">
    <property type="match status" value="1"/>
</dbReference>
<dbReference type="SMART" id="SM00448">
    <property type="entry name" value="REC"/>
    <property type="match status" value="1"/>
</dbReference>
<evidence type="ECO:0000256" key="10">
    <source>
        <dbReference type="PROSITE-ProRule" id="PRU00169"/>
    </source>
</evidence>
<dbReference type="Proteomes" id="UP000005384">
    <property type="component" value="Unassembled WGS sequence"/>
</dbReference>
<comment type="function">
    <text evidence="9">May play the central regulatory role in sporulation. It may be an element of the effector pathway responsible for the activation of sporulation genes in response to nutritional stress. Spo0A may act in concert with spo0H (a sigma factor) to control the expression of some genes that are critical to the sporulation process.</text>
</comment>
<dbReference type="PROSITE" id="PS01124">
    <property type="entry name" value="HTH_ARAC_FAMILY_2"/>
    <property type="match status" value="1"/>
</dbReference>
<evidence type="ECO:0000313" key="14">
    <source>
        <dbReference type="Proteomes" id="UP000005384"/>
    </source>
</evidence>
<dbReference type="GO" id="GO:0003700">
    <property type="term" value="F:DNA-binding transcription factor activity"/>
    <property type="evidence" value="ECO:0007669"/>
    <property type="project" value="InterPro"/>
</dbReference>
<keyword evidence="3" id="KW-0963">Cytoplasm</keyword>
<protein>
    <recommendedName>
        <fullName evidence="2">Stage 0 sporulation protein A homolog</fullName>
    </recommendedName>
</protein>
<dbReference type="Pfam" id="PF12833">
    <property type="entry name" value="HTH_18"/>
    <property type="match status" value="1"/>
</dbReference>
<dbReference type="SMART" id="SM00342">
    <property type="entry name" value="HTH_ARAC"/>
    <property type="match status" value="1"/>
</dbReference>
<dbReference type="InterPro" id="IPR011006">
    <property type="entry name" value="CheY-like_superfamily"/>
</dbReference>
<dbReference type="InterPro" id="IPR018062">
    <property type="entry name" value="HTH_AraC-typ_CS"/>
</dbReference>
<dbReference type="SUPFAM" id="SSF46689">
    <property type="entry name" value="Homeodomain-like"/>
    <property type="match status" value="2"/>
</dbReference>
<dbReference type="InterPro" id="IPR051552">
    <property type="entry name" value="HptR"/>
</dbReference>
<dbReference type="PROSITE" id="PS50110">
    <property type="entry name" value="RESPONSE_REGULATORY"/>
    <property type="match status" value="1"/>
</dbReference>
<dbReference type="AlphaFoldDB" id="G5IJC4"/>
<comment type="caution">
    <text evidence="13">The sequence shown here is derived from an EMBL/GenBank/DDBJ whole genome shotgun (WGS) entry which is preliminary data.</text>
</comment>
<evidence type="ECO:0000256" key="3">
    <source>
        <dbReference type="ARBA" id="ARBA00022490"/>
    </source>
</evidence>
<evidence type="ECO:0000256" key="6">
    <source>
        <dbReference type="ARBA" id="ARBA00023015"/>
    </source>
</evidence>
<feature type="domain" description="Response regulatory" evidence="12">
    <location>
        <begin position="3"/>
        <end position="119"/>
    </location>
</feature>
<evidence type="ECO:0000256" key="1">
    <source>
        <dbReference type="ARBA" id="ARBA00004496"/>
    </source>
</evidence>
<feature type="domain" description="HTH araC/xylS-type" evidence="11">
    <location>
        <begin position="142"/>
        <end position="238"/>
    </location>
</feature>
<keyword evidence="4 10" id="KW-0597">Phosphoprotein</keyword>
<dbReference type="PRINTS" id="PR00032">
    <property type="entry name" value="HTHARAC"/>
</dbReference>
<dbReference type="InterPro" id="IPR009057">
    <property type="entry name" value="Homeodomain-like_sf"/>
</dbReference>